<evidence type="ECO:0000313" key="4">
    <source>
        <dbReference type="Proteomes" id="UP001324185"/>
    </source>
</evidence>
<dbReference type="Proteomes" id="UP001324185">
    <property type="component" value="Chromosome"/>
</dbReference>
<feature type="region of interest" description="Disordered" evidence="1">
    <location>
        <begin position="192"/>
        <end position="212"/>
    </location>
</feature>
<protein>
    <recommendedName>
        <fullName evidence="5">Matrixin</fullName>
    </recommendedName>
</protein>
<dbReference type="SUPFAM" id="SSF55486">
    <property type="entry name" value="Metalloproteases ('zincins'), catalytic domain"/>
    <property type="match status" value="1"/>
</dbReference>
<evidence type="ECO:0000256" key="2">
    <source>
        <dbReference type="SAM" id="SignalP"/>
    </source>
</evidence>
<dbReference type="EMBL" id="CP140158">
    <property type="protein sequence ID" value="WQG85503.1"/>
    <property type="molecule type" value="Genomic_DNA"/>
</dbReference>
<feature type="signal peptide" evidence="2">
    <location>
        <begin position="1"/>
        <end position="22"/>
    </location>
</feature>
<sequence length="262" mass="28682">MKIITKLSVVALIGSVALAAKADHQWADYHWATLGNGLNLPVIDSVSPDWQASYNQSLSEWEQGTPITHSEVAQDDSSRTRKQCRAADGKMRVCNANYGYNGWAGLASINLDSNGHIVKGTAKMNDSYLASSSVDYRNHVMCQEIGHVYGLGHTSEDGSSQQTCMDYSNDPNSQWPNSHDRQLLTQMYSHDDGYETADSSGGEEPCRGGPKKCGSNAADVGMGIKVWQKGRAQIRVAKGPDGTWWIHHITLAEGYDDIVHDH</sequence>
<dbReference type="InterPro" id="IPR024079">
    <property type="entry name" value="MetalloPept_cat_dom_sf"/>
</dbReference>
<dbReference type="RefSeq" id="WP_018623489.1">
    <property type="nucleotide sequence ID" value="NZ_CP140158.1"/>
</dbReference>
<gene>
    <name evidence="3" type="ORF">SR900_01160</name>
</gene>
<accession>A0ABZ0X544</accession>
<organism evidence="3 4">
    <name type="scientific">Kangiella aquimarina</name>
    <dbReference type="NCBI Taxonomy" id="261965"/>
    <lineage>
        <taxon>Bacteria</taxon>
        <taxon>Pseudomonadati</taxon>
        <taxon>Pseudomonadota</taxon>
        <taxon>Gammaproteobacteria</taxon>
        <taxon>Kangiellales</taxon>
        <taxon>Kangiellaceae</taxon>
        <taxon>Kangiella</taxon>
    </lineage>
</organism>
<name>A0ABZ0X544_9GAMM</name>
<dbReference type="Gene3D" id="3.40.390.10">
    <property type="entry name" value="Collagenase (Catalytic Domain)"/>
    <property type="match status" value="1"/>
</dbReference>
<feature type="chain" id="PRO_5045663224" description="Matrixin" evidence="2">
    <location>
        <begin position="23"/>
        <end position="262"/>
    </location>
</feature>
<evidence type="ECO:0008006" key="5">
    <source>
        <dbReference type="Google" id="ProtNLM"/>
    </source>
</evidence>
<evidence type="ECO:0000256" key="1">
    <source>
        <dbReference type="SAM" id="MobiDB-lite"/>
    </source>
</evidence>
<keyword evidence="4" id="KW-1185">Reference proteome</keyword>
<reference evidence="3 4" key="1">
    <citation type="submission" date="2023-11" db="EMBL/GenBank/DDBJ databases">
        <title>MicrobeMod: A computational toolkit for identifying prokaryotic methylation and restriction-modification with nanopore sequencing.</title>
        <authorList>
            <person name="Crits-Christoph A."/>
            <person name="Kang S.C."/>
            <person name="Lee H."/>
            <person name="Ostrov N."/>
        </authorList>
    </citation>
    <scope>NUCLEOTIDE SEQUENCE [LARGE SCALE GENOMIC DNA]</scope>
    <source>
        <strain evidence="3 4">DSMZ 16071</strain>
    </source>
</reference>
<keyword evidence="2" id="KW-0732">Signal</keyword>
<proteinExistence type="predicted"/>
<evidence type="ECO:0000313" key="3">
    <source>
        <dbReference type="EMBL" id="WQG85503.1"/>
    </source>
</evidence>